<evidence type="ECO:0000313" key="2">
    <source>
        <dbReference type="Proteomes" id="UP000265520"/>
    </source>
</evidence>
<proteinExistence type="predicted"/>
<accession>A0A392UEB7</accession>
<sequence>MKGLDIKNGFVVEEKKAEGSVKRNGLSLERHRDTSGEELEVMVVADSDFYDFDKDRVERSFKKG</sequence>
<reference evidence="1 2" key="1">
    <citation type="journal article" date="2018" name="Front. Plant Sci.">
        <title>Red Clover (Trifolium pratense) and Zigzag Clover (T. medium) - A Picture of Genomic Similarities and Differences.</title>
        <authorList>
            <person name="Dluhosova J."/>
            <person name="Istvanek J."/>
            <person name="Nedelnik J."/>
            <person name="Repkova J."/>
        </authorList>
    </citation>
    <scope>NUCLEOTIDE SEQUENCE [LARGE SCALE GENOMIC DNA]</scope>
    <source>
        <strain evidence="2">cv. 10/8</strain>
        <tissue evidence="1">Leaf</tissue>
    </source>
</reference>
<comment type="caution">
    <text evidence="1">The sequence shown here is derived from an EMBL/GenBank/DDBJ whole genome shotgun (WGS) entry which is preliminary data.</text>
</comment>
<keyword evidence="1" id="KW-0346">Stress response</keyword>
<keyword evidence="2" id="KW-1185">Reference proteome</keyword>
<dbReference type="AlphaFoldDB" id="A0A392UEB7"/>
<organism evidence="1 2">
    <name type="scientific">Trifolium medium</name>
    <dbReference type="NCBI Taxonomy" id="97028"/>
    <lineage>
        <taxon>Eukaryota</taxon>
        <taxon>Viridiplantae</taxon>
        <taxon>Streptophyta</taxon>
        <taxon>Embryophyta</taxon>
        <taxon>Tracheophyta</taxon>
        <taxon>Spermatophyta</taxon>
        <taxon>Magnoliopsida</taxon>
        <taxon>eudicotyledons</taxon>
        <taxon>Gunneridae</taxon>
        <taxon>Pentapetalae</taxon>
        <taxon>rosids</taxon>
        <taxon>fabids</taxon>
        <taxon>Fabales</taxon>
        <taxon>Fabaceae</taxon>
        <taxon>Papilionoideae</taxon>
        <taxon>50 kb inversion clade</taxon>
        <taxon>NPAAA clade</taxon>
        <taxon>Hologalegina</taxon>
        <taxon>IRL clade</taxon>
        <taxon>Trifolieae</taxon>
        <taxon>Trifolium</taxon>
    </lineage>
</organism>
<name>A0A392UEB7_9FABA</name>
<protein>
    <submittedName>
        <fullName evidence="1">DnaJ heat shock N-terminal domain-containing family protein</fullName>
    </submittedName>
</protein>
<evidence type="ECO:0000313" key="1">
    <source>
        <dbReference type="EMBL" id="MCI71752.1"/>
    </source>
</evidence>
<dbReference type="EMBL" id="LXQA010803150">
    <property type="protein sequence ID" value="MCI71752.1"/>
    <property type="molecule type" value="Genomic_DNA"/>
</dbReference>
<dbReference type="Proteomes" id="UP000265520">
    <property type="component" value="Unassembled WGS sequence"/>
</dbReference>
<feature type="non-terminal residue" evidence="1">
    <location>
        <position position="64"/>
    </location>
</feature>